<proteinExistence type="predicted"/>
<dbReference type="EMBL" id="UYJE01010048">
    <property type="protein sequence ID" value="VDI79273.1"/>
    <property type="molecule type" value="Genomic_DNA"/>
</dbReference>
<reference evidence="1" key="1">
    <citation type="submission" date="2018-11" db="EMBL/GenBank/DDBJ databases">
        <authorList>
            <person name="Alioto T."/>
            <person name="Alioto T."/>
        </authorList>
    </citation>
    <scope>NUCLEOTIDE SEQUENCE</scope>
</reference>
<evidence type="ECO:0000313" key="1">
    <source>
        <dbReference type="EMBL" id="VDI79273.1"/>
    </source>
</evidence>
<gene>
    <name evidence="1" type="ORF">MGAL_10B037888</name>
</gene>
<evidence type="ECO:0000313" key="2">
    <source>
        <dbReference type="Proteomes" id="UP000596742"/>
    </source>
</evidence>
<accession>A0A8B6HIE5</accession>
<name>A0A8B6HIE5_MYTGA</name>
<organism evidence="1 2">
    <name type="scientific">Mytilus galloprovincialis</name>
    <name type="common">Mediterranean mussel</name>
    <dbReference type="NCBI Taxonomy" id="29158"/>
    <lineage>
        <taxon>Eukaryota</taxon>
        <taxon>Metazoa</taxon>
        <taxon>Spiralia</taxon>
        <taxon>Lophotrochozoa</taxon>
        <taxon>Mollusca</taxon>
        <taxon>Bivalvia</taxon>
        <taxon>Autobranchia</taxon>
        <taxon>Pteriomorphia</taxon>
        <taxon>Mytilida</taxon>
        <taxon>Mytiloidea</taxon>
        <taxon>Mytilidae</taxon>
        <taxon>Mytilinae</taxon>
        <taxon>Mytilus</taxon>
    </lineage>
</organism>
<feature type="non-terminal residue" evidence="1">
    <location>
        <position position="55"/>
    </location>
</feature>
<sequence>RNGTSFNYFADFFLGDEILNVKLTLMIQVSKTSKLPFRFHQEHQLLEVWGTQVSA</sequence>
<keyword evidence="2" id="KW-1185">Reference proteome</keyword>
<comment type="caution">
    <text evidence="1">The sequence shown here is derived from an EMBL/GenBank/DDBJ whole genome shotgun (WGS) entry which is preliminary data.</text>
</comment>
<dbReference type="AlphaFoldDB" id="A0A8B6HIE5"/>
<protein>
    <submittedName>
        <fullName evidence="1">Uncharacterized protein</fullName>
    </submittedName>
</protein>
<dbReference type="Proteomes" id="UP000596742">
    <property type="component" value="Unassembled WGS sequence"/>
</dbReference>